<evidence type="ECO:0000256" key="1">
    <source>
        <dbReference type="SAM" id="MobiDB-lite"/>
    </source>
</evidence>
<dbReference type="Proteomes" id="UP000007437">
    <property type="component" value="Chromosome"/>
</dbReference>
<feature type="compositionally biased region" description="Low complexity" evidence="1">
    <location>
        <begin position="7"/>
        <end position="22"/>
    </location>
</feature>
<dbReference type="EMBL" id="FR687359">
    <property type="protein sequence ID" value="CBW73864.1"/>
    <property type="molecule type" value="Genomic_DNA"/>
</dbReference>
<dbReference type="HOGENOM" id="CLU_3381027_0_0_4"/>
<gene>
    <name evidence="2" type="ordered locus">RBRH_04051</name>
</gene>
<evidence type="ECO:0000313" key="2">
    <source>
        <dbReference type="EMBL" id="CBW73864.1"/>
    </source>
</evidence>
<dbReference type="KEGG" id="brh:RBRH_04051"/>
<sequence length="33" mass="3443">MSANKIAATAARSAAGGSRQTAQAERSNWNEVH</sequence>
<protein>
    <submittedName>
        <fullName evidence="2">Uncharacterized protein</fullName>
    </submittedName>
</protein>
<proteinExistence type="predicted"/>
<dbReference type="STRING" id="882378.RBRH_04051"/>
<evidence type="ECO:0000313" key="3">
    <source>
        <dbReference type="Proteomes" id="UP000007437"/>
    </source>
</evidence>
<name>E5ALJ1_MYCRK</name>
<feature type="region of interest" description="Disordered" evidence="1">
    <location>
        <begin position="1"/>
        <end position="33"/>
    </location>
</feature>
<dbReference type="AlphaFoldDB" id="E5ALJ1"/>
<organism evidence="2 3">
    <name type="scientific">Mycetohabitans rhizoxinica (strain DSM 19002 / CIP 109453 / HKI 454)</name>
    <name type="common">Paraburkholderia rhizoxinica</name>
    <dbReference type="NCBI Taxonomy" id="882378"/>
    <lineage>
        <taxon>Bacteria</taxon>
        <taxon>Pseudomonadati</taxon>
        <taxon>Pseudomonadota</taxon>
        <taxon>Betaproteobacteria</taxon>
        <taxon>Burkholderiales</taxon>
        <taxon>Burkholderiaceae</taxon>
        <taxon>Mycetohabitans</taxon>
    </lineage>
</organism>
<accession>E5ALJ1</accession>
<feature type="compositionally biased region" description="Polar residues" evidence="1">
    <location>
        <begin position="23"/>
        <end position="33"/>
    </location>
</feature>
<reference evidence="2 3" key="1">
    <citation type="journal article" date="2011" name="J. Bacteriol.">
        <title>Complete genome sequence of Burkholderia rhizoxinica, an endosymbiont of Rhizopus microsporus.</title>
        <authorList>
            <person name="Lackner G."/>
            <person name="Moebius N."/>
            <person name="Partida-Martinez L."/>
            <person name="Hertweck C."/>
        </authorList>
    </citation>
    <scope>NUCLEOTIDE SEQUENCE [LARGE SCALE GENOMIC DNA]</scope>
    <source>
        <strain evidence="3">DSM 19002 / CIP 109453 / HKI 454</strain>
    </source>
</reference>